<evidence type="ECO:0000256" key="7">
    <source>
        <dbReference type="ARBA" id="ARBA00022840"/>
    </source>
</evidence>
<dbReference type="Gene3D" id="3.40.50.12780">
    <property type="entry name" value="N-terminal domain of ligase-like"/>
    <property type="match status" value="1"/>
</dbReference>
<keyword evidence="4 10" id="KW-0436">Ligase</keyword>
<evidence type="ECO:0000256" key="8">
    <source>
        <dbReference type="ARBA" id="ARBA00026121"/>
    </source>
</evidence>
<feature type="compositionally biased region" description="Low complexity" evidence="11">
    <location>
        <begin position="406"/>
        <end position="423"/>
    </location>
</feature>
<dbReference type="InterPro" id="IPR045311">
    <property type="entry name" value="LC-FACS_euk"/>
</dbReference>
<comment type="caution">
    <text evidence="15">The sequence shown here is derived from an EMBL/GenBank/DDBJ whole genome shotgun (WGS) entry which is preliminary data.</text>
</comment>
<comment type="similarity">
    <text evidence="3 10">Belongs to the ATP-dependent AMP-binding enzyme family.</text>
</comment>
<evidence type="ECO:0000313" key="15">
    <source>
        <dbReference type="EMBL" id="KAK9021003.1"/>
    </source>
</evidence>
<dbReference type="Pfam" id="PF02096">
    <property type="entry name" value="60KD_IMP"/>
    <property type="match status" value="1"/>
</dbReference>
<feature type="domain" description="Membrane insertase YidC/Oxa/ALB C-terminal" evidence="14">
    <location>
        <begin position="158"/>
        <end position="348"/>
    </location>
</feature>
<feature type="region of interest" description="Disordered" evidence="11">
    <location>
        <begin position="393"/>
        <end position="423"/>
    </location>
</feature>
<comment type="catalytic activity">
    <reaction evidence="10">
        <text>a long-chain fatty acid + ATP + CoA = a long-chain fatty acyl-CoA + AMP + diphosphate</text>
        <dbReference type="Rhea" id="RHEA:15421"/>
        <dbReference type="ChEBI" id="CHEBI:30616"/>
        <dbReference type="ChEBI" id="CHEBI:33019"/>
        <dbReference type="ChEBI" id="CHEBI:57287"/>
        <dbReference type="ChEBI" id="CHEBI:57560"/>
        <dbReference type="ChEBI" id="CHEBI:83139"/>
        <dbReference type="ChEBI" id="CHEBI:456215"/>
        <dbReference type="EC" id="6.2.1.3"/>
    </reaction>
</comment>
<feature type="domain" description="AMP-dependent synthetase/ligase" evidence="13">
    <location>
        <begin position="526"/>
        <end position="957"/>
    </location>
</feature>
<dbReference type="InterPro" id="IPR020845">
    <property type="entry name" value="AMP-binding_CS"/>
</dbReference>
<evidence type="ECO:0000259" key="13">
    <source>
        <dbReference type="Pfam" id="PF00501"/>
    </source>
</evidence>
<dbReference type="InterPro" id="IPR028055">
    <property type="entry name" value="YidC/Oxa/ALB_C"/>
</dbReference>
<evidence type="ECO:0000313" key="16">
    <source>
        <dbReference type="Proteomes" id="UP001396334"/>
    </source>
</evidence>
<evidence type="ECO:0000256" key="6">
    <source>
        <dbReference type="ARBA" id="ARBA00022832"/>
    </source>
</evidence>
<sequence>MAFSRSLSRRATLVARRYQPSFAYIFHDDDRKAHPLNESQSQQKPGNLGQQRSFGTGFSDPSSGFGVLFQDRRCSRLAFLPGTSISFGRYMSTMASDGAKEVKLMTDVAEAFKDTALEAVTQVPAVNEVAIAAADCWLPVATLQYVIDAVHSFTGFNWWASIAVTTVLIRCSTLPLLINQLKATSKMTLMRPRLEEIRERMASQGSDPRAMADGQNEMKKLFKEYGVTPFTPLKGLFIQGPIFVSFFMAISTMAEKMPSFKHGGAYWFTDLSAPDSLYILPALTALTFLLTVECNMQEGMEGNPAAKTMKNVSRVFAALTVPLTMSFPKALFFYWITSNLFSLTYGLVLKAPGVKKALGVPEIPPQPAVTTSRPSIDLYTALKQTLKQAKAASEHSASLPVEPTKSSNQRTSSSSSSSTLNQRLRTLEKQVKGRKKNKKRFCDQPLYLYAFETEIIIIERKKSYAAYACDDFDQMADKSYIIKVEEEKAAAADGKPSTGPVYRSSFADNGFPAPVPGMESCWDIFDMSVKKHPDSPMLGRRQIVDGKAGQYVWQTYKEVYETVMKLGNSIRSCGVEKGGKCGIYGANCPEWIISMEACNAHGLYCVPLYDTLGSGAVEFIICHAEVPIAFVEEKKINELFKTFPNSSKYLRTIVSFGEVTPEQKAEAEKHGLAIYPWEEFLKLGENKNFDLPEKTKSDICTLMYTSGTTGDPKGVLISNRSIVTLIAGVKLLLESVNEELTKKDVYLSYLPLAHIFDRVIEEFFISQGASIGFWRGDVKLLVEDIAELKPSIFCAVPRVLDRIHSGLTQKIYGGSILRRKLFNVAYSYKFGYMKKGFKHEDASSICDRVVFNKVKKGLGGNVRLILSGAAPLSSHVEEFLRVVACCHVLQGYGLTETCAGTFVSLPNELSMLGTVGPPVPNVDIRLESVPEMGYDALGSTPRGEICIRGDTLFSGYYKREDLTKEVLIDGWFHTGDVGEWQPNGSMKIIDRKKNIFKLSQGEYVAVENLENIYGLASVADSIWIYGNSFESFLVAIVNPNKQALQAWAAENGVSGDFDSICQNPKARQYIIEELTKIAKEKKLKGFEFIKAVHLDPVPFDMDRDLLTPTYKKKRPQLLTYYQSVIDDMYKTTANKPNA</sequence>
<dbReference type="EMBL" id="JBBPBN010000016">
    <property type="protein sequence ID" value="KAK9021003.1"/>
    <property type="molecule type" value="Genomic_DNA"/>
</dbReference>
<comment type="similarity">
    <text evidence="9">Belongs to the OXA1/ALB3/YidC family.</text>
</comment>
<keyword evidence="12" id="KW-1133">Transmembrane helix</keyword>
<keyword evidence="7 10" id="KW-0067">ATP-binding</keyword>
<reference evidence="15 16" key="1">
    <citation type="journal article" date="2024" name="G3 (Bethesda)">
        <title>Genome assembly of Hibiscus sabdariffa L. provides insights into metabolisms of medicinal natural products.</title>
        <authorList>
            <person name="Kim T."/>
        </authorList>
    </citation>
    <scope>NUCLEOTIDE SEQUENCE [LARGE SCALE GENOMIC DNA]</scope>
    <source>
        <strain evidence="15">TK-2024</strain>
        <tissue evidence="15">Old leaves</tissue>
    </source>
</reference>
<dbReference type="PANTHER" id="PTHR43272:SF3">
    <property type="entry name" value="LONG CHAIN ACYL-COA SYNTHETASE 4"/>
    <property type="match status" value="1"/>
</dbReference>
<comment type="function">
    <text evidence="10">Catalyzes the conversion of long-chain fatty acids to their active form acyl-CoAs for both synthesis of cellular lipids, and degradation via beta-oxidation.</text>
</comment>
<dbReference type="Proteomes" id="UP001396334">
    <property type="component" value="Unassembled WGS sequence"/>
</dbReference>
<dbReference type="CDD" id="cd05927">
    <property type="entry name" value="LC-FACS_euk"/>
    <property type="match status" value="1"/>
</dbReference>
<protein>
    <recommendedName>
        <fullName evidence="8 10">Long-chain-fatty-acid--CoA ligase</fullName>
        <ecNumber evidence="8 10">6.2.1.3</ecNumber>
    </recommendedName>
</protein>
<evidence type="ECO:0000256" key="11">
    <source>
        <dbReference type="SAM" id="MobiDB-lite"/>
    </source>
</evidence>
<evidence type="ECO:0000256" key="4">
    <source>
        <dbReference type="ARBA" id="ARBA00022598"/>
    </source>
</evidence>
<comment type="pathway">
    <text evidence="2 10">Lipid metabolism; fatty acid metabolism.</text>
</comment>
<comment type="subcellular location">
    <subcellularLocation>
        <location evidence="9">Membrane</location>
        <topology evidence="9">Multi-pass membrane protein</topology>
    </subcellularLocation>
</comment>
<dbReference type="EC" id="6.2.1.3" evidence="8 10"/>
<evidence type="ECO:0000256" key="2">
    <source>
        <dbReference type="ARBA" id="ARBA00004872"/>
    </source>
</evidence>
<dbReference type="InterPro" id="IPR000873">
    <property type="entry name" value="AMP-dep_synth/lig_dom"/>
</dbReference>
<dbReference type="Pfam" id="PF00501">
    <property type="entry name" value="AMP-binding"/>
    <property type="match status" value="1"/>
</dbReference>
<gene>
    <name evidence="15" type="ORF">V6N11_011014</name>
</gene>
<dbReference type="SUPFAM" id="SSF56801">
    <property type="entry name" value="Acetyl-CoA synthetase-like"/>
    <property type="match status" value="1"/>
</dbReference>
<keyword evidence="5 10" id="KW-0547">Nucleotide-binding</keyword>
<keyword evidence="9 12" id="KW-0812">Transmembrane</keyword>
<dbReference type="InterPro" id="IPR042099">
    <property type="entry name" value="ANL_N_sf"/>
</dbReference>
<feature type="transmembrane region" description="Helical" evidence="12">
    <location>
        <begin position="236"/>
        <end position="254"/>
    </location>
</feature>
<evidence type="ECO:0000256" key="9">
    <source>
        <dbReference type="RuleBase" id="RU003945"/>
    </source>
</evidence>
<accession>A0ABR2S713</accession>
<comment type="cofactor">
    <cofactor evidence="1">
        <name>Mg(2+)</name>
        <dbReference type="ChEBI" id="CHEBI:18420"/>
    </cofactor>
</comment>
<keyword evidence="16" id="KW-1185">Reference proteome</keyword>
<dbReference type="CDD" id="cd20069">
    <property type="entry name" value="5TM_Oxa1-like"/>
    <property type="match status" value="1"/>
</dbReference>
<feature type="transmembrane region" description="Helical" evidence="12">
    <location>
        <begin position="276"/>
        <end position="294"/>
    </location>
</feature>
<dbReference type="PANTHER" id="PTHR43272">
    <property type="entry name" value="LONG-CHAIN-FATTY-ACID--COA LIGASE"/>
    <property type="match status" value="1"/>
</dbReference>
<evidence type="ECO:0000256" key="12">
    <source>
        <dbReference type="SAM" id="Phobius"/>
    </source>
</evidence>
<dbReference type="NCBIfam" id="TIGR03592">
    <property type="entry name" value="yidC_oxa1_cterm"/>
    <property type="match status" value="1"/>
</dbReference>
<proteinExistence type="inferred from homology"/>
<evidence type="ECO:0000256" key="3">
    <source>
        <dbReference type="ARBA" id="ARBA00006432"/>
    </source>
</evidence>
<keyword evidence="10" id="KW-0443">Lipid metabolism</keyword>
<keyword evidence="12" id="KW-0472">Membrane</keyword>
<keyword evidence="6 10" id="KW-0276">Fatty acid metabolism</keyword>
<evidence type="ECO:0000256" key="5">
    <source>
        <dbReference type="ARBA" id="ARBA00022741"/>
    </source>
</evidence>
<feature type="transmembrane region" description="Helical" evidence="12">
    <location>
        <begin position="315"/>
        <end position="336"/>
    </location>
</feature>
<dbReference type="PROSITE" id="PS00455">
    <property type="entry name" value="AMP_BINDING"/>
    <property type="match status" value="1"/>
</dbReference>
<evidence type="ECO:0000259" key="14">
    <source>
        <dbReference type="Pfam" id="PF02096"/>
    </source>
</evidence>
<organism evidence="15 16">
    <name type="scientific">Hibiscus sabdariffa</name>
    <name type="common">roselle</name>
    <dbReference type="NCBI Taxonomy" id="183260"/>
    <lineage>
        <taxon>Eukaryota</taxon>
        <taxon>Viridiplantae</taxon>
        <taxon>Streptophyta</taxon>
        <taxon>Embryophyta</taxon>
        <taxon>Tracheophyta</taxon>
        <taxon>Spermatophyta</taxon>
        <taxon>Magnoliopsida</taxon>
        <taxon>eudicotyledons</taxon>
        <taxon>Gunneridae</taxon>
        <taxon>Pentapetalae</taxon>
        <taxon>rosids</taxon>
        <taxon>malvids</taxon>
        <taxon>Malvales</taxon>
        <taxon>Malvaceae</taxon>
        <taxon>Malvoideae</taxon>
        <taxon>Hibiscus</taxon>
    </lineage>
</organism>
<evidence type="ECO:0000256" key="1">
    <source>
        <dbReference type="ARBA" id="ARBA00001946"/>
    </source>
</evidence>
<evidence type="ECO:0000256" key="10">
    <source>
        <dbReference type="RuleBase" id="RU369030"/>
    </source>
</evidence>
<name>A0ABR2S713_9ROSI</name>